<evidence type="ECO:0008006" key="4">
    <source>
        <dbReference type="Google" id="ProtNLM"/>
    </source>
</evidence>
<dbReference type="AlphaFoldDB" id="A0A2T0LXZ0"/>
<evidence type="ECO:0000313" key="2">
    <source>
        <dbReference type="EMBL" id="PRX48984.1"/>
    </source>
</evidence>
<comment type="caution">
    <text evidence="2">The sequence shown here is derived from an EMBL/GenBank/DDBJ whole genome shotgun (WGS) entry which is preliminary data.</text>
</comment>
<feature type="region of interest" description="Disordered" evidence="1">
    <location>
        <begin position="202"/>
        <end position="254"/>
    </location>
</feature>
<feature type="compositionally biased region" description="Low complexity" evidence="1">
    <location>
        <begin position="244"/>
        <end position="254"/>
    </location>
</feature>
<evidence type="ECO:0000313" key="3">
    <source>
        <dbReference type="Proteomes" id="UP000238362"/>
    </source>
</evidence>
<sequence>MGDLTDTERAVVGALGTGTWLDLGEHRDPVVRAELIRQLAAGWFAWPGDELPDPRGIRLRGARIPDVLDLSEMESSLPLRLVDCQVSGPVLLIGSRLCTVDMSGLEAGGVAAQELRLERSLLLRRARLRATSSYAALHLGGSDLGGRLDLGGAELISPEGSALGASNLRAGGGVFLTEGFRAEGRGELGTVRLPGAELGGQLNMSGARVTNPKLREPAVLPARRRPRRHRARTRRPPGPHRAAEGPAAARGAPG</sequence>
<dbReference type="Proteomes" id="UP000238362">
    <property type="component" value="Unassembled WGS sequence"/>
</dbReference>
<dbReference type="EMBL" id="PVNH01000003">
    <property type="protein sequence ID" value="PRX48984.1"/>
    <property type="molecule type" value="Genomic_DNA"/>
</dbReference>
<organism evidence="2 3">
    <name type="scientific">Prauserella shujinwangii</name>
    <dbReference type="NCBI Taxonomy" id="1453103"/>
    <lineage>
        <taxon>Bacteria</taxon>
        <taxon>Bacillati</taxon>
        <taxon>Actinomycetota</taxon>
        <taxon>Actinomycetes</taxon>
        <taxon>Pseudonocardiales</taxon>
        <taxon>Pseudonocardiaceae</taxon>
        <taxon>Prauserella</taxon>
    </lineage>
</organism>
<reference evidence="2 3" key="1">
    <citation type="submission" date="2018-03" db="EMBL/GenBank/DDBJ databases">
        <title>Genomic Encyclopedia of Type Strains, Phase III (KMG-III): the genomes of soil and plant-associated and newly described type strains.</title>
        <authorList>
            <person name="Whitman W."/>
        </authorList>
    </citation>
    <scope>NUCLEOTIDE SEQUENCE [LARGE SCALE GENOMIC DNA]</scope>
    <source>
        <strain evidence="2 3">CGMCC 4.7125</strain>
    </source>
</reference>
<evidence type="ECO:0000256" key="1">
    <source>
        <dbReference type="SAM" id="MobiDB-lite"/>
    </source>
</evidence>
<feature type="compositionally biased region" description="Basic residues" evidence="1">
    <location>
        <begin position="222"/>
        <end position="238"/>
    </location>
</feature>
<keyword evidence="3" id="KW-1185">Reference proteome</keyword>
<proteinExistence type="predicted"/>
<gene>
    <name evidence="2" type="ORF">B0I33_10316</name>
</gene>
<protein>
    <recommendedName>
        <fullName evidence="4">Pentapeptide repeat protein</fullName>
    </recommendedName>
</protein>
<name>A0A2T0LXZ0_9PSEU</name>
<accession>A0A2T0LXZ0</accession>